<feature type="non-terminal residue" evidence="1">
    <location>
        <position position="1"/>
    </location>
</feature>
<evidence type="ECO:0000313" key="1">
    <source>
        <dbReference type="EMBL" id="KAF0767875.1"/>
    </source>
</evidence>
<protein>
    <submittedName>
        <fullName evidence="1">Uncharacterized protein</fullName>
    </submittedName>
</protein>
<name>A0A6G0ZBW4_APHCR</name>
<evidence type="ECO:0000313" key="2">
    <source>
        <dbReference type="Proteomes" id="UP000478052"/>
    </source>
</evidence>
<reference evidence="1 2" key="1">
    <citation type="submission" date="2019-08" db="EMBL/GenBank/DDBJ databases">
        <title>Whole genome of Aphis craccivora.</title>
        <authorList>
            <person name="Voronova N.V."/>
            <person name="Shulinski R.S."/>
            <person name="Bandarenka Y.V."/>
            <person name="Zhorov D.G."/>
            <person name="Warner D."/>
        </authorList>
    </citation>
    <scope>NUCLEOTIDE SEQUENCE [LARGE SCALE GENOMIC DNA]</scope>
    <source>
        <strain evidence="1">180601</strain>
        <tissue evidence="1">Whole Body</tissue>
    </source>
</reference>
<dbReference type="EMBL" id="VUJU01000878">
    <property type="protein sequence ID" value="KAF0767875.1"/>
    <property type="molecule type" value="Genomic_DNA"/>
</dbReference>
<dbReference type="AlphaFoldDB" id="A0A6G0ZBW4"/>
<sequence>STQQQERFSELAILAIEAKEAEQMDIQELIRQFADLKARKKPFTS</sequence>
<keyword evidence="2" id="KW-1185">Reference proteome</keyword>
<comment type="caution">
    <text evidence="1">The sequence shown here is derived from an EMBL/GenBank/DDBJ whole genome shotgun (WGS) entry which is preliminary data.</text>
</comment>
<proteinExistence type="predicted"/>
<dbReference type="Proteomes" id="UP000478052">
    <property type="component" value="Unassembled WGS sequence"/>
</dbReference>
<gene>
    <name evidence="1" type="ORF">FWK35_00023758</name>
</gene>
<accession>A0A6G0ZBW4</accession>
<organism evidence="1 2">
    <name type="scientific">Aphis craccivora</name>
    <name type="common">Cowpea aphid</name>
    <dbReference type="NCBI Taxonomy" id="307492"/>
    <lineage>
        <taxon>Eukaryota</taxon>
        <taxon>Metazoa</taxon>
        <taxon>Ecdysozoa</taxon>
        <taxon>Arthropoda</taxon>
        <taxon>Hexapoda</taxon>
        <taxon>Insecta</taxon>
        <taxon>Pterygota</taxon>
        <taxon>Neoptera</taxon>
        <taxon>Paraneoptera</taxon>
        <taxon>Hemiptera</taxon>
        <taxon>Sternorrhyncha</taxon>
        <taxon>Aphidomorpha</taxon>
        <taxon>Aphidoidea</taxon>
        <taxon>Aphididae</taxon>
        <taxon>Aphidini</taxon>
        <taxon>Aphis</taxon>
        <taxon>Aphis</taxon>
    </lineage>
</organism>